<dbReference type="RefSeq" id="WP_194846978.1">
    <property type="nucleotide sequence ID" value="NZ_JAAEJV010000002.1"/>
</dbReference>
<dbReference type="PANTHER" id="PTHR30050:SF4">
    <property type="entry name" value="ATP-BINDING PROTEIN RV3427C IN INSERTION SEQUENCE-RELATED"/>
    <property type="match status" value="1"/>
</dbReference>
<keyword evidence="7" id="KW-1185">Reference proteome</keyword>
<dbReference type="InterPro" id="IPR047661">
    <property type="entry name" value="IstB"/>
</dbReference>
<evidence type="ECO:0000256" key="1">
    <source>
        <dbReference type="ARBA" id="ARBA00008059"/>
    </source>
</evidence>
<dbReference type="SMART" id="SM00382">
    <property type="entry name" value="AAA"/>
    <property type="match status" value="1"/>
</dbReference>
<dbReference type="Gene3D" id="3.40.50.300">
    <property type="entry name" value="P-loop containing nucleotide triphosphate hydrolases"/>
    <property type="match status" value="1"/>
</dbReference>
<evidence type="ECO:0000256" key="2">
    <source>
        <dbReference type="ARBA" id="ARBA00022741"/>
    </source>
</evidence>
<dbReference type="InterPro" id="IPR027417">
    <property type="entry name" value="P-loop_NTPase"/>
</dbReference>
<comment type="similarity">
    <text evidence="1">Belongs to the IS21/IS1162 putative ATP-binding protein family.</text>
</comment>
<evidence type="ECO:0000313" key="6">
    <source>
        <dbReference type="EMBL" id="MBF5060280.1"/>
    </source>
</evidence>
<dbReference type="InterPro" id="IPR003593">
    <property type="entry name" value="AAA+_ATPase"/>
</dbReference>
<dbReference type="EMBL" id="JAAEJV010000119">
    <property type="protein sequence ID" value="MBF5060280.1"/>
    <property type="molecule type" value="Genomic_DNA"/>
</dbReference>
<protein>
    <submittedName>
        <fullName evidence="6">Insertion sequence IS21 putative ATP-binding protein</fullName>
    </submittedName>
</protein>
<proteinExistence type="inferred from homology"/>
<dbReference type="InterPro" id="IPR028350">
    <property type="entry name" value="DNAC/IstB-like"/>
</dbReference>
<evidence type="ECO:0000313" key="7">
    <source>
        <dbReference type="Proteomes" id="UP001194714"/>
    </source>
</evidence>
<organism evidence="6 7">
    <name type="scientific">Candidatus Neptunichlamydia vexilliferae</name>
    <dbReference type="NCBI Taxonomy" id="1651774"/>
    <lineage>
        <taxon>Bacteria</taxon>
        <taxon>Pseudomonadati</taxon>
        <taxon>Chlamydiota</taxon>
        <taxon>Chlamydiia</taxon>
        <taxon>Parachlamydiales</taxon>
        <taxon>Simkaniaceae</taxon>
        <taxon>Candidatus Neptunichlamydia</taxon>
    </lineage>
</organism>
<dbReference type="NCBIfam" id="NF038214">
    <property type="entry name" value="IS21_help_AAA"/>
    <property type="match status" value="1"/>
</dbReference>
<comment type="caution">
    <text evidence="6">The sequence shown here is derived from an EMBL/GenBank/DDBJ whole genome shotgun (WGS) entry which is preliminary data.</text>
</comment>
<evidence type="ECO:0000313" key="5">
    <source>
        <dbReference type="EMBL" id="MBF5058696.1"/>
    </source>
</evidence>
<dbReference type="Pfam" id="PF01695">
    <property type="entry name" value="IstB_IS21"/>
    <property type="match status" value="1"/>
</dbReference>
<keyword evidence="3 6" id="KW-0067">ATP-binding</keyword>
<dbReference type="CDD" id="cd00009">
    <property type="entry name" value="AAA"/>
    <property type="match status" value="1"/>
</dbReference>
<dbReference type="EMBL" id="JAAEJV010000002">
    <property type="protein sequence ID" value="MBF5058696.1"/>
    <property type="molecule type" value="Genomic_DNA"/>
</dbReference>
<feature type="domain" description="AAA+ ATPase" evidence="4">
    <location>
        <begin position="96"/>
        <end position="229"/>
    </location>
</feature>
<reference evidence="6 7" key="1">
    <citation type="submission" date="2020-01" db="EMBL/GenBank/DDBJ databases">
        <title>Draft genome sequence of Cand. Neptunochlamydia vexilliferae K9.</title>
        <authorList>
            <person name="Schulz F."/>
            <person name="Koestlbacher S."/>
            <person name="Wascher F."/>
            <person name="Pizzetti I."/>
            <person name="Horn M."/>
        </authorList>
    </citation>
    <scope>NUCLEOTIDE SEQUENCE [LARGE SCALE GENOMIC DNA]</scope>
    <source>
        <strain evidence="6 7">K9</strain>
    </source>
</reference>
<name>A0ABS0B3V1_9BACT</name>
<dbReference type="InterPro" id="IPR002611">
    <property type="entry name" value="IstB_ATP-bd"/>
</dbReference>
<evidence type="ECO:0000256" key="3">
    <source>
        <dbReference type="ARBA" id="ARBA00022840"/>
    </source>
</evidence>
<dbReference type="Proteomes" id="UP001194714">
    <property type="component" value="Unassembled WGS sequence"/>
</dbReference>
<sequence>MNQIKQSLKNLKLAGVCNTLDERLAYAEKSSISYREFLEVLLEDEANSRRDNNYKKRCLQAKLPSRKTIEDFDFSFQPSLDKKQISDIMTCQFIKEKKNIIFIGEPGTGKTHLSIATGIKGLQKGHKVLFTGVGEMLRTLHSSKADNSYSKKVKEYLAPDLLILDELGFKKVPDYSVDDFFEIISKRYETGSMIITTNKSIDKWGEIFSDNILASAISDRIVHHSQIITITGQSFRTKDITSKRGE</sequence>
<gene>
    <name evidence="5" type="ORF">NEPTK9_000195</name>
    <name evidence="6" type="ORF">NEPTK9_001814</name>
</gene>
<dbReference type="PIRSF" id="PIRSF003073">
    <property type="entry name" value="DNAC_TnpB_IstB"/>
    <property type="match status" value="1"/>
</dbReference>
<dbReference type="GO" id="GO:0005524">
    <property type="term" value="F:ATP binding"/>
    <property type="evidence" value="ECO:0007669"/>
    <property type="project" value="UniProtKB-KW"/>
</dbReference>
<evidence type="ECO:0000259" key="4">
    <source>
        <dbReference type="SMART" id="SM00382"/>
    </source>
</evidence>
<dbReference type="SUPFAM" id="SSF52540">
    <property type="entry name" value="P-loop containing nucleoside triphosphate hydrolases"/>
    <property type="match status" value="1"/>
</dbReference>
<accession>A0ABS0B3V1</accession>
<dbReference type="PANTHER" id="PTHR30050">
    <property type="entry name" value="CHROMOSOMAL REPLICATION INITIATOR PROTEIN DNAA"/>
    <property type="match status" value="1"/>
</dbReference>
<keyword evidence="2" id="KW-0547">Nucleotide-binding</keyword>